<accession>A0ABN2MEC6</accession>
<keyword evidence="3" id="KW-1185">Reference proteome</keyword>
<feature type="region of interest" description="Disordered" evidence="1">
    <location>
        <begin position="29"/>
        <end position="106"/>
    </location>
</feature>
<dbReference type="Proteomes" id="UP001501746">
    <property type="component" value="Unassembled WGS sequence"/>
</dbReference>
<evidence type="ECO:0000313" key="3">
    <source>
        <dbReference type="Proteomes" id="UP001501746"/>
    </source>
</evidence>
<dbReference type="EMBL" id="BAAANK010000001">
    <property type="protein sequence ID" value="GAA1822900.1"/>
    <property type="molecule type" value="Genomic_DNA"/>
</dbReference>
<sequence length="106" mass="10967">MPRASPGQAAARRGVRRCLFSRNLGAPARGHSPGCLFSGNGARTGTAPHVPGAAVTDRPTGRPTGRPTHRPTAQRIPNRSRSASLAAHQPFMPCTAGPGGVALEQR</sequence>
<proteinExistence type="predicted"/>
<evidence type="ECO:0000256" key="1">
    <source>
        <dbReference type="SAM" id="MobiDB-lite"/>
    </source>
</evidence>
<reference evidence="2 3" key="1">
    <citation type="journal article" date="2019" name="Int. J. Syst. Evol. Microbiol.">
        <title>The Global Catalogue of Microorganisms (GCM) 10K type strain sequencing project: providing services to taxonomists for standard genome sequencing and annotation.</title>
        <authorList>
            <consortium name="The Broad Institute Genomics Platform"/>
            <consortium name="The Broad Institute Genome Sequencing Center for Infectious Disease"/>
            <person name="Wu L."/>
            <person name="Ma J."/>
        </authorList>
    </citation>
    <scope>NUCLEOTIDE SEQUENCE [LARGE SCALE GENOMIC DNA]</scope>
    <source>
        <strain evidence="2 3">JCM 14323</strain>
    </source>
</reference>
<gene>
    <name evidence="2" type="ORF">GCM10009750_01690</name>
</gene>
<protein>
    <submittedName>
        <fullName evidence="2">Uncharacterized protein</fullName>
    </submittedName>
</protein>
<comment type="caution">
    <text evidence="2">The sequence shown here is derived from an EMBL/GenBank/DDBJ whole genome shotgun (WGS) entry which is preliminary data.</text>
</comment>
<name>A0ABN2MEC6_9MICO</name>
<evidence type="ECO:0000313" key="2">
    <source>
        <dbReference type="EMBL" id="GAA1822900.1"/>
    </source>
</evidence>
<organism evidence="2 3">
    <name type="scientific">Agromyces salentinus</name>
    <dbReference type="NCBI Taxonomy" id="269421"/>
    <lineage>
        <taxon>Bacteria</taxon>
        <taxon>Bacillati</taxon>
        <taxon>Actinomycetota</taxon>
        <taxon>Actinomycetes</taxon>
        <taxon>Micrococcales</taxon>
        <taxon>Microbacteriaceae</taxon>
        <taxon>Agromyces</taxon>
    </lineage>
</organism>